<proteinExistence type="inferred from homology"/>
<dbReference type="Proteomes" id="UP001283341">
    <property type="component" value="Unassembled WGS sequence"/>
</dbReference>
<dbReference type="GO" id="GO:0016491">
    <property type="term" value="F:oxidoreductase activity"/>
    <property type="evidence" value="ECO:0007669"/>
    <property type="project" value="UniProtKB-KW"/>
</dbReference>
<dbReference type="InterPro" id="IPR050816">
    <property type="entry name" value="Flavin-dep_Halogenase_NPB"/>
</dbReference>
<dbReference type="InterPro" id="IPR036188">
    <property type="entry name" value="FAD/NAD-bd_sf"/>
</dbReference>
<name>A0AAE0M919_9PEZI</name>
<organism evidence="3 4">
    <name type="scientific">Apodospora peruviana</name>
    <dbReference type="NCBI Taxonomy" id="516989"/>
    <lineage>
        <taxon>Eukaryota</taxon>
        <taxon>Fungi</taxon>
        <taxon>Dikarya</taxon>
        <taxon>Ascomycota</taxon>
        <taxon>Pezizomycotina</taxon>
        <taxon>Sordariomycetes</taxon>
        <taxon>Sordariomycetidae</taxon>
        <taxon>Sordariales</taxon>
        <taxon>Lasiosphaeriaceae</taxon>
        <taxon>Apodospora</taxon>
    </lineage>
</organism>
<dbReference type="AlphaFoldDB" id="A0AAE0M919"/>
<dbReference type="Gene3D" id="3.50.50.60">
    <property type="entry name" value="FAD/NAD(P)-binding domain"/>
    <property type="match status" value="1"/>
</dbReference>
<reference evidence="3" key="2">
    <citation type="submission" date="2023-06" db="EMBL/GenBank/DDBJ databases">
        <authorList>
            <consortium name="Lawrence Berkeley National Laboratory"/>
            <person name="Haridas S."/>
            <person name="Hensen N."/>
            <person name="Bonometti L."/>
            <person name="Westerberg I."/>
            <person name="Brannstrom I.O."/>
            <person name="Guillou S."/>
            <person name="Cros-Aarteil S."/>
            <person name="Calhoun S."/>
            <person name="Kuo A."/>
            <person name="Mondo S."/>
            <person name="Pangilinan J."/>
            <person name="Riley R."/>
            <person name="Labutti K."/>
            <person name="Andreopoulos B."/>
            <person name="Lipzen A."/>
            <person name="Chen C."/>
            <person name="Yanf M."/>
            <person name="Daum C."/>
            <person name="Ng V."/>
            <person name="Clum A."/>
            <person name="Steindorff A."/>
            <person name="Ohm R."/>
            <person name="Martin F."/>
            <person name="Silar P."/>
            <person name="Natvig D."/>
            <person name="Lalanne C."/>
            <person name="Gautier V."/>
            <person name="Ament-Velasquez S.L."/>
            <person name="Kruys A."/>
            <person name="Hutchinson M.I."/>
            <person name="Powell A.J."/>
            <person name="Barry K."/>
            <person name="Miller A.N."/>
            <person name="Grigoriev I.V."/>
            <person name="Debuchy R."/>
            <person name="Gladieux P."/>
            <person name="Thoren M.H."/>
            <person name="Johannesson H."/>
        </authorList>
    </citation>
    <scope>NUCLEOTIDE SEQUENCE</scope>
    <source>
        <strain evidence="3">CBS 118394</strain>
    </source>
</reference>
<gene>
    <name evidence="3" type="ORF">B0H66DRAFT_442669</name>
</gene>
<dbReference type="SUPFAM" id="SSF51905">
    <property type="entry name" value="FAD/NAD(P)-binding domain"/>
    <property type="match status" value="1"/>
</dbReference>
<keyword evidence="4" id="KW-1185">Reference proteome</keyword>
<dbReference type="PANTHER" id="PTHR43747:SF5">
    <property type="entry name" value="FAD-BINDING DOMAIN-CONTAINING PROTEIN"/>
    <property type="match status" value="1"/>
</dbReference>
<dbReference type="EMBL" id="JAUEDM010000003">
    <property type="protein sequence ID" value="KAK3323013.1"/>
    <property type="molecule type" value="Genomic_DNA"/>
</dbReference>
<evidence type="ECO:0000313" key="4">
    <source>
        <dbReference type="Proteomes" id="UP001283341"/>
    </source>
</evidence>
<sequence>HEKNKIPTFIAVNGPDGYAWNVVRSESDMLMFEHASHCGARVFDHNKVESIGFDGQGQPTSARWLSRKDGGSTGTIRVEYLVDATGRAGLLSTKYLKNRKFNQGIKNLANWGYWKG</sequence>
<feature type="non-terminal residue" evidence="3">
    <location>
        <position position="1"/>
    </location>
</feature>
<reference evidence="3" key="1">
    <citation type="journal article" date="2023" name="Mol. Phylogenet. Evol.">
        <title>Genome-scale phylogeny and comparative genomics of the fungal order Sordariales.</title>
        <authorList>
            <person name="Hensen N."/>
            <person name="Bonometti L."/>
            <person name="Westerberg I."/>
            <person name="Brannstrom I.O."/>
            <person name="Guillou S."/>
            <person name="Cros-Aarteil S."/>
            <person name="Calhoun S."/>
            <person name="Haridas S."/>
            <person name="Kuo A."/>
            <person name="Mondo S."/>
            <person name="Pangilinan J."/>
            <person name="Riley R."/>
            <person name="LaButti K."/>
            <person name="Andreopoulos B."/>
            <person name="Lipzen A."/>
            <person name="Chen C."/>
            <person name="Yan M."/>
            <person name="Daum C."/>
            <person name="Ng V."/>
            <person name="Clum A."/>
            <person name="Steindorff A."/>
            <person name="Ohm R.A."/>
            <person name="Martin F."/>
            <person name="Silar P."/>
            <person name="Natvig D.O."/>
            <person name="Lalanne C."/>
            <person name="Gautier V."/>
            <person name="Ament-Velasquez S.L."/>
            <person name="Kruys A."/>
            <person name="Hutchinson M.I."/>
            <person name="Powell A.J."/>
            <person name="Barry K."/>
            <person name="Miller A.N."/>
            <person name="Grigoriev I.V."/>
            <person name="Debuchy R."/>
            <person name="Gladieux P."/>
            <person name="Hiltunen Thoren M."/>
            <person name="Johannesson H."/>
        </authorList>
    </citation>
    <scope>NUCLEOTIDE SEQUENCE</scope>
    <source>
        <strain evidence="3">CBS 118394</strain>
    </source>
</reference>
<evidence type="ECO:0000256" key="1">
    <source>
        <dbReference type="ARBA" id="ARBA00005706"/>
    </source>
</evidence>
<accession>A0AAE0M919</accession>
<dbReference type="PANTHER" id="PTHR43747">
    <property type="entry name" value="FAD-BINDING PROTEIN"/>
    <property type="match status" value="1"/>
</dbReference>
<evidence type="ECO:0000256" key="2">
    <source>
        <dbReference type="ARBA" id="ARBA00023002"/>
    </source>
</evidence>
<feature type="non-terminal residue" evidence="3">
    <location>
        <position position="116"/>
    </location>
</feature>
<comment type="caution">
    <text evidence="3">The sequence shown here is derived from an EMBL/GenBank/DDBJ whole genome shotgun (WGS) entry which is preliminary data.</text>
</comment>
<comment type="similarity">
    <text evidence="1">Belongs to the flavin-dependent halogenase family.</text>
</comment>
<keyword evidence="2" id="KW-0560">Oxidoreductase</keyword>
<evidence type="ECO:0000313" key="3">
    <source>
        <dbReference type="EMBL" id="KAK3323013.1"/>
    </source>
</evidence>
<protein>
    <submittedName>
        <fullName evidence="3">Uncharacterized protein</fullName>
    </submittedName>
</protein>